<dbReference type="InterPro" id="IPR036390">
    <property type="entry name" value="WH_DNA-bd_sf"/>
</dbReference>
<evidence type="ECO:0000313" key="2">
    <source>
        <dbReference type="Proteomes" id="UP001597216"/>
    </source>
</evidence>
<dbReference type="RefSeq" id="WP_377354803.1">
    <property type="nucleotide sequence ID" value="NZ_JBHTLQ010000086.1"/>
</dbReference>
<name>A0ABW3T764_9CAUL</name>
<protein>
    <recommendedName>
        <fullName evidence="3">HTH iclR-type domain-containing protein</fullName>
    </recommendedName>
</protein>
<reference evidence="2" key="1">
    <citation type="journal article" date="2019" name="Int. J. Syst. Evol. Microbiol.">
        <title>The Global Catalogue of Microorganisms (GCM) 10K type strain sequencing project: providing services to taxonomists for standard genome sequencing and annotation.</title>
        <authorList>
            <consortium name="The Broad Institute Genomics Platform"/>
            <consortium name="The Broad Institute Genome Sequencing Center for Infectious Disease"/>
            <person name="Wu L."/>
            <person name="Ma J."/>
        </authorList>
    </citation>
    <scope>NUCLEOTIDE SEQUENCE [LARGE SCALE GENOMIC DNA]</scope>
    <source>
        <strain evidence="2">CCUG 55074</strain>
    </source>
</reference>
<dbReference type="SUPFAM" id="SSF46785">
    <property type="entry name" value="Winged helix' DNA-binding domain"/>
    <property type="match status" value="1"/>
</dbReference>
<dbReference type="EMBL" id="JBHTLQ010000086">
    <property type="protein sequence ID" value="MFD1192863.1"/>
    <property type="molecule type" value="Genomic_DNA"/>
</dbReference>
<dbReference type="Gene3D" id="1.10.10.10">
    <property type="entry name" value="Winged helix-like DNA-binding domain superfamily/Winged helix DNA-binding domain"/>
    <property type="match status" value="1"/>
</dbReference>
<dbReference type="Proteomes" id="UP001597216">
    <property type="component" value="Unassembled WGS sequence"/>
</dbReference>
<organism evidence="1 2">
    <name type="scientific">Phenylobacterium conjunctum</name>
    <dbReference type="NCBI Taxonomy" id="1298959"/>
    <lineage>
        <taxon>Bacteria</taxon>
        <taxon>Pseudomonadati</taxon>
        <taxon>Pseudomonadota</taxon>
        <taxon>Alphaproteobacteria</taxon>
        <taxon>Caulobacterales</taxon>
        <taxon>Caulobacteraceae</taxon>
        <taxon>Phenylobacterium</taxon>
    </lineage>
</organism>
<sequence>MTQGPDRGPGLPPVDDVRGSRLVSRVAVDFVLRGVGEAAQLFDGDMARAMIFMTLAQASVVGDRKASHEAAIYSDGVISDAQRRPVSTMAVANALSMPRETVRRHVNALVEMGYCVRLADRRLMVTEDVIRRPEVTETIHRTMQHFRRLLDLLKREQII</sequence>
<evidence type="ECO:0008006" key="3">
    <source>
        <dbReference type="Google" id="ProtNLM"/>
    </source>
</evidence>
<keyword evidence="2" id="KW-1185">Reference proteome</keyword>
<evidence type="ECO:0000313" key="1">
    <source>
        <dbReference type="EMBL" id="MFD1192863.1"/>
    </source>
</evidence>
<comment type="caution">
    <text evidence="1">The sequence shown here is derived from an EMBL/GenBank/DDBJ whole genome shotgun (WGS) entry which is preliminary data.</text>
</comment>
<gene>
    <name evidence="1" type="ORF">ACFQ27_19900</name>
</gene>
<dbReference type="InterPro" id="IPR036388">
    <property type="entry name" value="WH-like_DNA-bd_sf"/>
</dbReference>
<accession>A0ABW3T764</accession>
<proteinExistence type="predicted"/>